<keyword evidence="5" id="KW-1185">Reference proteome</keyword>
<dbReference type="InterPro" id="IPR011009">
    <property type="entry name" value="Kinase-like_dom_sf"/>
</dbReference>
<dbReference type="Pfam" id="PF07714">
    <property type="entry name" value="PK_Tyr_Ser-Thr"/>
    <property type="match status" value="1"/>
</dbReference>
<reference evidence="4 5" key="1">
    <citation type="submission" date="2017-06" db="EMBL/GenBank/DDBJ databases">
        <authorList>
            <person name="Kim H.J."/>
            <person name="Triplett B.A."/>
        </authorList>
    </citation>
    <scope>NUCLEOTIDE SEQUENCE [LARGE SCALE GENOMIC DNA]</scope>
    <source>
        <strain evidence="4">FRACA_ARgP5</strain>
    </source>
</reference>
<dbReference type="InterPro" id="IPR000719">
    <property type="entry name" value="Prot_kinase_dom"/>
</dbReference>
<dbReference type="Gene3D" id="1.10.510.10">
    <property type="entry name" value="Transferase(Phosphotransferase) domain 1"/>
    <property type="match status" value="1"/>
</dbReference>
<feature type="region of interest" description="Disordered" evidence="1">
    <location>
        <begin position="452"/>
        <end position="489"/>
    </location>
</feature>
<protein>
    <submittedName>
        <fullName evidence="4">Serine/threonine protein kinase</fullName>
    </submittedName>
</protein>
<feature type="transmembrane region" description="Helical" evidence="2">
    <location>
        <begin position="426"/>
        <end position="447"/>
    </location>
</feature>
<sequence length="620" mass="63965">MTFSDDSADRPARRVGGAPEVPGVSVRSRLRDAGAGEMWAGQIDQSGVECVVRRVRLAPDPVLRSAALGAARTLAELEHPHLVPILAVVPTPDGLALLTEPVVGAVSLARLLTARGNLDPGEVVTVGLPIAQALAAAHAAGLVHGRLEREDILLEPTGRPVLVGLGVASLAEAARPDPIAPGAAAADVHDLATLLLESMREATGPDAAAVAVAVATALIDDPMRRPAAGDLASALARSATPLPVRFAGDAHSARQSGPPTAQTLPRIDRVDPAAAGSRDLPVDPPRDTPDPGDARPRLLAGARLDPPPDDADEPETTAPRRGVTGATAVDARELLDSLPPPPRRSTSPRRSPRATGRPSGSAPSGAPTARPGGSSPVDSLLDTPSGPGASPDSKPSAGQGATAKRPARPADGRRTPRRIGARRRRWLLPATAGVGLFAVVVAAVLLLTSPPKDQATESAGGSPRPTASAAGAAGTAPARDPTASPVANQTPEQIWRGVLAALNTARSRAFEQAQESLLAESDAPGSEAYNADVALMRQVVAQKAHTSPLRTDIVALEVREDGADRTVLRVTDRLQAYDYLDAQGKLLQHQAAREPEQHDLVLVRTQSGWRVSQTLDVTSG</sequence>
<keyword evidence="4" id="KW-0808">Transferase</keyword>
<dbReference type="InterPro" id="IPR001245">
    <property type="entry name" value="Ser-Thr/Tyr_kinase_cat_dom"/>
</dbReference>
<evidence type="ECO:0000313" key="5">
    <source>
        <dbReference type="Proteomes" id="UP000234331"/>
    </source>
</evidence>
<gene>
    <name evidence="4" type="ORF">FRACA_290035</name>
</gene>
<evidence type="ECO:0000256" key="1">
    <source>
        <dbReference type="SAM" id="MobiDB-lite"/>
    </source>
</evidence>
<name>A0A2I2KTE0_9ACTN</name>
<feature type="compositionally biased region" description="Basic and acidic residues" evidence="1">
    <location>
        <begin position="280"/>
        <end position="296"/>
    </location>
</feature>
<evidence type="ECO:0000313" key="4">
    <source>
        <dbReference type="EMBL" id="SNQ48922.1"/>
    </source>
</evidence>
<feature type="compositionally biased region" description="Low complexity" evidence="1">
    <location>
        <begin position="458"/>
        <end position="483"/>
    </location>
</feature>
<organism evidence="4 5">
    <name type="scientific">Frankia canadensis</name>
    <dbReference type="NCBI Taxonomy" id="1836972"/>
    <lineage>
        <taxon>Bacteria</taxon>
        <taxon>Bacillati</taxon>
        <taxon>Actinomycetota</taxon>
        <taxon>Actinomycetes</taxon>
        <taxon>Frankiales</taxon>
        <taxon>Frankiaceae</taxon>
        <taxon>Frankia</taxon>
    </lineage>
</organism>
<accession>A0A2I2KTE0</accession>
<keyword evidence="2" id="KW-1133">Transmembrane helix</keyword>
<evidence type="ECO:0000259" key="3">
    <source>
        <dbReference type="PROSITE" id="PS50011"/>
    </source>
</evidence>
<feature type="domain" description="Protein kinase" evidence="3">
    <location>
        <begin position="24"/>
        <end position="304"/>
    </location>
</feature>
<keyword evidence="4" id="KW-0723">Serine/threonine-protein kinase</keyword>
<dbReference type="SUPFAM" id="SSF56112">
    <property type="entry name" value="Protein kinase-like (PK-like)"/>
    <property type="match status" value="1"/>
</dbReference>
<dbReference type="GO" id="GO:0005524">
    <property type="term" value="F:ATP binding"/>
    <property type="evidence" value="ECO:0007669"/>
    <property type="project" value="InterPro"/>
</dbReference>
<keyword evidence="2" id="KW-0812">Transmembrane</keyword>
<feature type="region of interest" description="Disordered" evidence="1">
    <location>
        <begin position="1"/>
        <end position="23"/>
    </location>
</feature>
<dbReference type="Proteomes" id="UP000234331">
    <property type="component" value="Unassembled WGS sequence"/>
</dbReference>
<dbReference type="GO" id="GO:0004674">
    <property type="term" value="F:protein serine/threonine kinase activity"/>
    <property type="evidence" value="ECO:0007669"/>
    <property type="project" value="UniProtKB-KW"/>
</dbReference>
<feature type="region of interest" description="Disordered" evidence="1">
    <location>
        <begin position="248"/>
        <end position="418"/>
    </location>
</feature>
<dbReference type="EMBL" id="FZMO01000212">
    <property type="protein sequence ID" value="SNQ48922.1"/>
    <property type="molecule type" value="Genomic_DNA"/>
</dbReference>
<keyword evidence="2" id="KW-0472">Membrane</keyword>
<proteinExistence type="predicted"/>
<keyword evidence="4" id="KW-0418">Kinase</keyword>
<dbReference type="AlphaFoldDB" id="A0A2I2KTE0"/>
<evidence type="ECO:0000256" key="2">
    <source>
        <dbReference type="SAM" id="Phobius"/>
    </source>
</evidence>
<feature type="compositionally biased region" description="Polar residues" evidence="1">
    <location>
        <begin position="253"/>
        <end position="263"/>
    </location>
</feature>
<dbReference type="PROSITE" id="PS50011">
    <property type="entry name" value="PROTEIN_KINASE_DOM"/>
    <property type="match status" value="1"/>
</dbReference>